<reference evidence="2" key="1">
    <citation type="submission" date="2023-12" db="EMBL/GenBank/DDBJ databases">
        <title>Genome assembly of Anisodus tanguticus.</title>
        <authorList>
            <person name="Wang Y.-J."/>
        </authorList>
    </citation>
    <scope>NUCLEOTIDE SEQUENCE</scope>
    <source>
        <strain evidence="2">KB-2021</strain>
        <tissue evidence="2">Leaf</tissue>
    </source>
</reference>
<evidence type="ECO:0000313" key="2">
    <source>
        <dbReference type="EMBL" id="KAK4343659.1"/>
    </source>
</evidence>
<proteinExistence type="predicted"/>
<sequence>MHQKEEAALLKKIRKMMILQAVDHIHSDHMNYMIGISRFRYSFRKDVGGPALIGNLICGGRASDGLAQFVFKEKQRRKAFPFQRTLGYGNPKCRKALTSVAKTGETRSYPQVSQSHRDQKCQEH</sequence>
<dbReference type="Proteomes" id="UP001291623">
    <property type="component" value="Unassembled WGS sequence"/>
</dbReference>
<keyword evidence="3" id="KW-1185">Reference proteome</keyword>
<evidence type="ECO:0000313" key="3">
    <source>
        <dbReference type="Proteomes" id="UP001291623"/>
    </source>
</evidence>
<evidence type="ECO:0000256" key="1">
    <source>
        <dbReference type="SAM" id="MobiDB-lite"/>
    </source>
</evidence>
<feature type="compositionally biased region" description="Basic and acidic residues" evidence="1">
    <location>
        <begin position="115"/>
        <end position="124"/>
    </location>
</feature>
<comment type="caution">
    <text evidence="2">The sequence shown here is derived from an EMBL/GenBank/DDBJ whole genome shotgun (WGS) entry which is preliminary data.</text>
</comment>
<accession>A0AAE1V052</accession>
<name>A0AAE1V052_9SOLA</name>
<organism evidence="2 3">
    <name type="scientific">Anisodus tanguticus</name>
    <dbReference type="NCBI Taxonomy" id="243964"/>
    <lineage>
        <taxon>Eukaryota</taxon>
        <taxon>Viridiplantae</taxon>
        <taxon>Streptophyta</taxon>
        <taxon>Embryophyta</taxon>
        <taxon>Tracheophyta</taxon>
        <taxon>Spermatophyta</taxon>
        <taxon>Magnoliopsida</taxon>
        <taxon>eudicotyledons</taxon>
        <taxon>Gunneridae</taxon>
        <taxon>Pentapetalae</taxon>
        <taxon>asterids</taxon>
        <taxon>lamiids</taxon>
        <taxon>Solanales</taxon>
        <taxon>Solanaceae</taxon>
        <taxon>Solanoideae</taxon>
        <taxon>Hyoscyameae</taxon>
        <taxon>Anisodus</taxon>
    </lineage>
</organism>
<feature type="region of interest" description="Disordered" evidence="1">
    <location>
        <begin position="100"/>
        <end position="124"/>
    </location>
</feature>
<dbReference type="AlphaFoldDB" id="A0AAE1V052"/>
<protein>
    <submittedName>
        <fullName evidence="2">Uncharacterized protein</fullName>
    </submittedName>
</protein>
<dbReference type="EMBL" id="JAVYJV010000020">
    <property type="protein sequence ID" value="KAK4343659.1"/>
    <property type="molecule type" value="Genomic_DNA"/>
</dbReference>
<gene>
    <name evidence="2" type="ORF">RND71_036753</name>
</gene>